<evidence type="ECO:0000313" key="3">
    <source>
        <dbReference type="Proteomes" id="UP000030475"/>
    </source>
</evidence>
<sequence length="145" mass="14590">MAPAGGSAAGAMPADPGGASLGTCPSAPVESASAVLGAVMESGTVAYISPKIPISRALLDGLRANGVPLENRVRFLGPCLGGQCAQWAGHRCGLIDAIVKEPAVLAPPEAGLPKCGIRSTCRWYAQHASAACMQCPVVIYEPHAG</sequence>
<evidence type="ECO:0000313" key="1">
    <source>
        <dbReference type="EMBL" id="KGX16041.1"/>
    </source>
</evidence>
<name>A0A095LTD1_BURPE</name>
<evidence type="ECO:0000313" key="2">
    <source>
        <dbReference type="EMBL" id="PJO63449.1"/>
    </source>
</evidence>
<dbReference type="Proteomes" id="UP000030475">
    <property type="component" value="Unassembled WGS sequence"/>
</dbReference>
<dbReference type="EMBL" id="PHRB01000032">
    <property type="protein sequence ID" value="PJO63449.1"/>
    <property type="molecule type" value="Genomic_DNA"/>
</dbReference>
<proteinExistence type="predicted"/>
<comment type="caution">
    <text evidence="1">The sequence shown here is derived from an EMBL/GenBank/DDBJ whole genome shotgun (WGS) entry which is preliminary data.</text>
</comment>
<dbReference type="AlphaFoldDB" id="A0A095LTD1"/>
<dbReference type="Proteomes" id="UP000231878">
    <property type="component" value="Unassembled WGS sequence"/>
</dbReference>
<accession>A0A095LTD1</accession>
<evidence type="ECO:0008006" key="5">
    <source>
        <dbReference type="Google" id="ProtNLM"/>
    </source>
</evidence>
<gene>
    <name evidence="2" type="ORF">CWD88_26045</name>
    <name evidence="1" type="ORF">Y036_5536</name>
</gene>
<dbReference type="GeneID" id="93064238"/>
<reference evidence="1 3" key="1">
    <citation type="submission" date="2014-08" db="EMBL/GenBank/DDBJ databases">
        <authorList>
            <person name="Bunnell A."/>
            <person name="Chain P.S."/>
            <person name="Chertkov O."/>
            <person name="Currie B.J."/>
            <person name="Daligault H.E."/>
            <person name="Davenport K.W."/>
            <person name="Davis C."/>
            <person name="Gleasner C.D."/>
            <person name="Johnson S.L."/>
            <person name="Kaestli M."/>
            <person name="Koren S."/>
            <person name="Kunde Y.A."/>
            <person name="Mayo M."/>
            <person name="McMurry K.K."/>
            <person name="Price E.P."/>
            <person name="Reitenga K.G."/>
            <person name="Robison R."/>
            <person name="Rosovitz M.J."/>
            <person name="Sarovich D.S."/>
            <person name="Teshima H."/>
        </authorList>
    </citation>
    <scope>NUCLEOTIDE SEQUENCE [LARGE SCALE GENOMIC DNA]</scope>
    <source>
        <strain evidence="1 3">MSHR44</strain>
    </source>
</reference>
<dbReference type="KEGG" id="but:X994_5089"/>
<organism evidence="1 3">
    <name type="scientific">Burkholderia pseudomallei</name>
    <name type="common">Pseudomonas pseudomallei</name>
    <dbReference type="NCBI Taxonomy" id="28450"/>
    <lineage>
        <taxon>Bacteria</taxon>
        <taxon>Pseudomonadati</taxon>
        <taxon>Pseudomonadota</taxon>
        <taxon>Betaproteobacteria</taxon>
        <taxon>Burkholderiales</taxon>
        <taxon>Burkholderiaceae</taxon>
        <taxon>Burkholderia</taxon>
        <taxon>pseudomallei group</taxon>
    </lineage>
</organism>
<reference evidence="2 4" key="2">
    <citation type="submission" date="2017-11" db="EMBL/GenBank/DDBJ databases">
        <title>Molecular characterization of Burkholderia pseudomallei and closely related isolates from Vietnam.</title>
        <authorList>
            <person name="Ustinov D.V."/>
            <person name="Antonov A.S."/>
            <person name="Avdusheva E.F."/>
            <person name="Shpak I.M."/>
            <person name="Zakharova I.B."/>
            <person name="Thi L.A."/>
            <person name="Teteryatnikova N."/>
            <person name="Lopasteyskaya Y.A."/>
            <person name="Kuzyutina J.A."/>
            <person name="Ngo T.N."/>
            <person name="Victorov D.V."/>
        </authorList>
    </citation>
    <scope>NUCLEOTIDE SEQUENCE [LARGE SCALE GENOMIC DNA]</scope>
    <source>
        <strain evidence="2 4">V1512</strain>
    </source>
</reference>
<evidence type="ECO:0000313" key="4">
    <source>
        <dbReference type="Proteomes" id="UP000231878"/>
    </source>
</evidence>
<dbReference type="EMBL" id="JQIM01000008">
    <property type="protein sequence ID" value="KGX16041.1"/>
    <property type="molecule type" value="Genomic_DNA"/>
</dbReference>
<dbReference type="RefSeq" id="WP_004529233.1">
    <property type="nucleotide sequence ID" value="NZ_AP028072.1"/>
</dbReference>
<protein>
    <recommendedName>
        <fullName evidence="5">Nitrogen fixation protein</fullName>
    </recommendedName>
</protein>